<evidence type="ECO:0000313" key="3">
    <source>
        <dbReference type="Proteomes" id="UP000887159"/>
    </source>
</evidence>
<dbReference type="EMBL" id="BMAU01021233">
    <property type="protein sequence ID" value="GFY02375.1"/>
    <property type="molecule type" value="Genomic_DNA"/>
</dbReference>
<dbReference type="Proteomes" id="UP000887159">
    <property type="component" value="Unassembled WGS sequence"/>
</dbReference>
<name>A0A8X6VDR1_TRICX</name>
<organism evidence="2 3">
    <name type="scientific">Trichonephila clavipes</name>
    <name type="common">Golden silk orbweaver</name>
    <name type="synonym">Nephila clavipes</name>
    <dbReference type="NCBI Taxonomy" id="2585209"/>
    <lineage>
        <taxon>Eukaryota</taxon>
        <taxon>Metazoa</taxon>
        <taxon>Ecdysozoa</taxon>
        <taxon>Arthropoda</taxon>
        <taxon>Chelicerata</taxon>
        <taxon>Arachnida</taxon>
        <taxon>Araneae</taxon>
        <taxon>Araneomorphae</taxon>
        <taxon>Entelegynae</taxon>
        <taxon>Araneoidea</taxon>
        <taxon>Nephilidae</taxon>
        <taxon>Trichonephila</taxon>
    </lineage>
</organism>
<proteinExistence type="predicted"/>
<gene>
    <name evidence="2" type="ORF">TNCV_3502571</name>
</gene>
<sequence length="116" mass="13273">MAAVDFLHHENPPTWVQKTREKPATPPIPLRHELRNPHDPGNYSNDWLDQSAASYMLAGYSPQSFHIYFSDMGWRLASRAICPENVTVVTVPSLFRTQTSLVAHVSLREQMIELEE</sequence>
<reference evidence="2" key="1">
    <citation type="submission" date="2020-08" db="EMBL/GenBank/DDBJ databases">
        <title>Multicomponent nature underlies the extraordinary mechanical properties of spider dragline silk.</title>
        <authorList>
            <person name="Kono N."/>
            <person name="Nakamura H."/>
            <person name="Mori M."/>
            <person name="Yoshida Y."/>
            <person name="Ohtoshi R."/>
            <person name="Malay A.D."/>
            <person name="Moran D.A.P."/>
            <person name="Tomita M."/>
            <person name="Numata K."/>
            <person name="Arakawa K."/>
        </authorList>
    </citation>
    <scope>NUCLEOTIDE SEQUENCE</scope>
</reference>
<protein>
    <submittedName>
        <fullName evidence="2">Uncharacterized protein</fullName>
    </submittedName>
</protein>
<evidence type="ECO:0000256" key="1">
    <source>
        <dbReference type="SAM" id="MobiDB-lite"/>
    </source>
</evidence>
<feature type="region of interest" description="Disordered" evidence="1">
    <location>
        <begin position="12"/>
        <end position="43"/>
    </location>
</feature>
<evidence type="ECO:0000313" key="2">
    <source>
        <dbReference type="EMBL" id="GFY02375.1"/>
    </source>
</evidence>
<dbReference type="AlphaFoldDB" id="A0A8X6VDR1"/>
<comment type="caution">
    <text evidence="2">The sequence shown here is derived from an EMBL/GenBank/DDBJ whole genome shotgun (WGS) entry which is preliminary data.</text>
</comment>
<keyword evidence="3" id="KW-1185">Reference proteome</keyword>
<accession>A0A8X6VDR1</accession>